<dbReference type="PANTHER" id="PTHR32098">
    <property type="entry name" value="LYCOPENE BETA/EPSILON CYCLASE PROTEIN"/>
    <property type="match status" value="1"/>
</dbReference>
<name>A0A8J2SQP1_9STRA</name>
<accession>A0A8J2SQP1</accession>
<dbReference type="EMBL" id="CAKKNE010000005">
    <property type="protein sequence ID" value="CAH0377876.1"/>
    <property type="molecule type" value="Genomic_DNA"/>
</dbReference>
<keyword evidence="2" id="KW-1185">Reference proteome</keyword>
<protein>
    <submittedName>
        <fullName evidence="1">Uncharacterized protein</fullName>
    </submittedName>
</protein>
<proteinExistence type="predicted"/>
<dbReference type="SUPFAM" id="SSF51905">
    <property type="entry name" value="FAD/NAD(P)-binding domain"/>
    <property type="match status" value="1"/>
</dbReference>
<evidence type="ECO:0000313" key="2">
    <source>
        <dbReference type="Proteomes" id="UP000789595"/>
    </source>
</evidence>
<dbReference type="PANTHER" id="PTHR32098:SF5">
    <property type="entry name" value="LYCOPENE BETA_EPSILON CYCLASE PROTEIN"/>
    <property type="match status" value="1"/>
</dbReference>
<dbReference type="Proteomes" id="UP000789595">
    <property type="component" value="Unassembled WGS sequence"/>
</dbReference>
<sequence length="612" mass="67091">MLANLLCCAIAARALQLQRPRLATRTSLKATRTESILQHLESEGDGLGAGAAGTLAGLRALDARWEAMRRPTAASPATPFVTEASVEAEPDFDVVVLGGTLGIFAASAFQARGLKVCVIERGPLAGRNQEWNLSLDEVRDLVDAGALHADDIDGAVGTPGKYEVLAGADDTLVASHFGSVRAGFNDQEHGASGSGGALQEVWLPSVLNVGVRPDVAVRRARRRFEEQGGVVKEHTPCNGVVVGEKSAQVTLAEEVITTRLVVDAMGNASPVARQCRREANDGADPRPSGICCVVGTSMAGFAKDNSYGDLIYTNEDTRIHQERQYFWEAFPAMSLGEDARTTYLFTYLDADEMRQHTVEGQFEDYWRMLPTYQKHNADCLNSKRIEDALEDGDLILKRCLYGLFPTYKDSPLPTRWDRVLAVGDASGVQSPLSFGGFGALTRHLGRVTDAVEDALQNDALDRASLTLVNGYAPNIAATWMFQKSFVHPVSSQRPASFVNRLMRQNYVNMEDLGDDVLRPFNQDVVQPRALLQVLGLATLRDPLNILPLCYWIGPQELVEWLGHFGMMLLYDGAHHVLGKRVRAYSHRLPDQRQGFALRRLADAWEYGSGMDY</sequence>
<gene>
    <name evidence="1" type="ORF">PECAL_5P23960</name>
</gene>
<comment type="caution">
    <text evidence="1">The sequence shown here is derived from an EMBL/GenBank/DDBJ whole genome shotgun (WGS) entry which is preliminary data.</text>
</comment>
<dbReference type="OrthoDB" id="4211at2759"/>
<dbReference type="Gene3D" id="3.50.50.60">
    <property type="entry name" value="FAD/NAD(P)-binding domain"/>
    <property type="match status" value="1"/>
</dbReference>
<dbReference type="InterPro" id="IPR036188">
    <property type="entry name" value="FAD/NAD-bd_sf"/>
</dbReference>
<dbReference type="AlphaFoldDB" id="A0A8J2SQP1"/>
<organism evidence="1 2">
    <name type="scientific">Pelagomonas calceolata</name>
    <dbReference type="NCBI Taxonomy" id="35677"/>
    <lineage>
        <taxon>Eukaryota</taxon>
        <taxon>Sar</taxon>
        <taxon>Stramenopiles</taxon>
        <taxon>Ochrophyta</taxon>
        <taxon>Pelagophyceae</taxon>
        <taxon>Pelagomonadales</taxon>
        <taxon>Pelagomonadaceae</taxon>
        <taxon>Pelagomonas</taxon>
    </lineage>
</organism>
<reference evidence="1" key="1">
    <citation type="submission" date="2021-11" db="EMBL/GenBank/DDBJ databases">
        <authorList>
            <consortium name="Genoscope - CEA"/>
            <person name="William W."/>
        </authorList>
    </citation>
    <scope>NUCLEOTIDE SEQUENCE</scope>
</reference>
<evidence type="ECO:0000313" key="1">
    <source>
        <dbReference type="EMBL" id="CAH0377876.1"/>
    </source>
</evidence>